<protein>
    <recommendedName>
        <fullName evidence="5">FRIGIDA-like protein</fullName>
    </recommendedName>
</protein>
<comment type="caution">
    <text evidence="6">The sequence shown here is derived from an EMBL/GenBank/DDBJ whole genome shotgun (WGS) entry which is preliminary data.</text>
</comment>
<dbReference type="EMBL" id="LXQA010283182">
    <property type="protein sequence ID" value="MCI40717.1"/>
    <property type="molecule type" value="Genomic_DNA"/>
</dbReference>
<dbReference type="InterPro" id="IPR012474">
    <property type="entry name" value="Frigida"/>
</dbReference>
<evidence type="ECO:0000256" key="4">
    <source>
        <dbReference type="ARBA" id="ARBA00023089"/>
    </source>
</evidence>
<reference evidence="6 7" key="1">
    <citation type="journal article" date="2018" name="Front. Plant Sci.">
        <title>Red Clover (Trifolium pratense) and Zigzag Clover (T. medium) - A Picture of Genomic Similarities and Differences.</title>
        <authorList>
            <person name="Dluhosova J."/>
            <person name="Istvanek J."/>
            <person name="Nedelnik J."/>
            <person name="Repkova J."/>
        </authorList>
    </citation>
    <scope>NUCLEOTIDE SEQUENCE [LARGE SCALE GENOMIC DNA]</scope>
    <source>
        <strain evidence="7">cv. 10/8</strain>
        <tissue evidence="6">Leaf</tissue>
    </source>
</reference>
<sequence length="91" mass="9804">MSGCSSKARLKSPLKQDAVTAAVSWRKRLIGEGGVGAATEMDARGLILFLACFGIPHDFRNEEIVNLVLLSKPGEISHALRNSVVLSRRVS</sequence>
<proteinExistence type="inferred from homology"/>
<accession>A0A392RX28</accession>
<dbReference type="AlphaFoldDB" id="A0A392RX28"/>
<keyword evidence="2 5" id="KW-0217">Developmental protein</keyword>
<evidence type="ECO:0000313" key="6">
    <source>
        <dbReference type="EMBL" id="MCI40717.1"/>
    </source>
</evidence>
<keyword evidence="7" id="KW-1185">Reference proteome</keyword>
<evidence type="ECO:0000313" key="7">
    <source>
        <dbReference type="Proteomes" id="UP000265520"/>
    </source>
</evidence>
<evidence type="ECO:0000256" key="5">
    <source>
        <dbReference type="RuleBase" id="RU364012"/>
    </source>
</evidence>
<comment type="similarity">
    <text evidence="1 5">Belongs to the Frigida family.</text>
</comment>
<keyword evidence="4 5" id="KW-0287">Flowering</keyword>
<dbReference type="GO" id="GO:0030154">
    <property type="term" value="P:cell differentiation"/>
    <property type="evidence" value="ECO:0007669"/>
    <property type="project" value="UniProtKB-KW"/>
</dbReference>
<name>A0A392RX28_9FABA</name>
<evidence type="ECO:0000256" key="3">
    <source>
        <dbReference type="ARBA" id="ARBA00022782"/>
    </source>
</evidence>
<evidence type="ECO:0000256" key="1">
    <source>
        <dbReference type="ARBA" id="ARBA00008956"/>
    </source>
</evidence>
<feature type="non-terminal residue" evidence="6">
    <location>
        <position position="91"/>
    </location>
</feature>
<evidence type="ECO:0000256" key="2">
    <source>
        <dbReference type="ARBA" id="ARBA00022473"/>
    </source>
</evidence>
<dbReference type="Proteomes" id="UP000265520">
    <property type="component" value="Unassembled WGS sequence"/>
</dbReference>
<organism evidence="6 7">
    <name type="scientific">Trifolium medium</name>
    <dbReference type="NCBI Taxonomy" id="97028"/>
    <lineage>
        <taxon>Eukaryota</taxon>
        <taxon>Viridiplantae</taxon>
        <taxon>Streptophyta</taxon>
        <taxon>Embryophyta</taxon>
        <taxon>Tracheophyta</taxon>
        <taxon>Spermatophyta</taxon>
        <taxon>Magnoliopsida</taxon>
        <taxon>eudicotyledons</taxon>
        <taxon>Gunneridae</taxon>
        <taxon>Pentapetalae</taxon>
        <taxon>rosids</taxon>
        <taxon>fabids</taxon>
        <taxon>Fabales</taxon>
        <taxon>Fabaceae</taxon>
        <taxon>Papilionoideae</taxon>
        <taxon>50 kb inversion clade</taxon>
        <taxon>NPAAA clade</taxon>
        <taxon>Hologalegina</taxon>
        <taxon>IRL clade</taxon>
        <taxon>Trifolieae</taxon>
        <taxon>Trifolium</taxon>
    </lineage>
</organism>
<dbReference type="Pfam" id="PF07899">
    <property type="entry name" value="Frigida"/>
    <property type="match status" value="1"/>
</dbReference>
<dbReference type="PANTHER" id="PTHR31791:SF49">
    <property type="entry name" value="INACTIVE PROTEIN FRIGIDA"/>
    <property type="match status" value="1"/>
</dbReference>
<dbReference type="PANTHER" id="PTHR31791">
    <property type="entry name" value="FRIGIDA-LIKE PROTEIN 3-RELATED"/>
    <property type="match status" value="1"/>
</dbReference>
<keyword evidence="3 5" id="KW-0221">Differentiation</keyword>
<dbReference type="GO" id="GO:0009908">
    <property type="term" value="P:flower development"/>
    <property type="evidence" value="ECO:0007669"/>
    <property type="project" value="UniProtKB-KW"/>
</dbReference>